<comment type="similarity">
    <text evidence="2">Belongs to the tyrosinase family.</text>
</comment>
<evidence type="ECO:0000256" key="10">
    <source>
        <dbReference type="ARBA" id="ARBA00048881"/>
    </source>
</evidence>
<evidence type="ECO:0000256" key="11">
    <source>
        <dbReference type="SAM" id="MobiDB-lite"/>
    </source>
</evidence>
<dbReference type="AlphaFoldDB" id="S8DUL4"/>
<dbReference type="GO" id="GO:0046872">
    <property type="term" value="F:metal ion binding"/>
    <property type="evidence" value="ECO:0007669"/>
    <property type="project" value="UniProtKB-KW"/>
</dbReference>
<dbReference type="Proteomes" id="UP000015241">
    <property type="component" value="Unassembled WGS sequence"/>
</dbReference>
<dbReference type="PANTHER" id="PTHR11474:SF76">
    <property type="entry name" value="SHKT DOMAIN-CONTAINING PROTEIN"/>
    <property type="match status" value="1"/>
</dbReference>
<dbReference type="GO" id="GO:0004503">
    <property type="term" value="F:tyrosinase activity"/>
    <property type="evidence" value="ECO:0007669"/>
    <property type="project" value="UniProtKB-EC"/>
</dbReference>
<name>S8DUL4_FOMSC</name>
<proteinExistence type="inferred from homology"/>
<accession>S8DUL4</accession>
<organism evidence="13 14">
    <name type="scientific">Fomitopsis schrenkii</name>
    <name type="common">Brown rot fungus</name>
    <dbReference type="NCBI Taxonomy" id="2126942"/>
    <lineage>
        <taxon>Eukaryota</taxon>
        <taxon>Fungi</taxon>
        <taxon>Dikarya</taxon>
        <taxon>Basidiomycota</taxon>
        <taxon>Agaricomycotina</taxon>
        <taxon>Agaricomycetes</taxon>
        <taxon>Polyporales</taxon>
        <taxon>Fomitopsis</taxon>
    </lineage>
</organism>
<dbReference type="HOGENOM" id="CLU_013691_3_1_1"/>
<evidence type="ECO:0000256" key="7">
    <source>
        <dbReference type="ARBA" id="ARBA00023033"/>
    </source>
</evidence>
<reference evidence="13 14" key="1">
    <citation type="journal article" date="2012" name="Science">
        <title>The Paleozoic origin of enzymatic lignin decomposition reconstructed from 31 fungal genomes.</title>
        <authorList>
            <person name="Floudas D."/>
            <person name="Binder M."/>
            <person name="Riley R."/>
            <person name="Barry K."/>
            <person name="Blanchette R.A."/>
            <person name="Henrissat B."/>
            <person name="Martinez A.T."/>
            <person name="Otillar R."/>
            <person name="Spatafora J.W."/>
            <person name="Yadav J.S."/>
            <person name="Aerts A."/>
            <person name="Benoit I."/>
            <person name="Boyd A."/>
            <person name="Carlson A."/>
            <person name="Copeland A."/>
            <person name="Coutinho P.M."/>
            <person name="de Vries R.P."/>
            <person name="Ferreira P."/>
            <person name="Findley K."/>
            <person name="Foster B."/>
            <person name="Gaskell J."/>
            <person name="Glotzer D."/>
            <person name="Gorecki P."/>
            <person name="Heitman J."/>
            <person name="Hesse C."/>
            <person name="Hori C."/>
            <person name="Igarashi K."/>
            <person name="Jurgens J.A."/>
            <person name="Kallen N."/>
            <person name="Kersten P."/>
            <person name="Kohler A."/>
            <person name="Kuees U."/>
            <person name="Kumar T.K.A."/>
            <person name="Kuo A."/>
            <person name="LaButti K."/>
            <person name="Larrondo L.F."/>
            <person name="Lindquist E."/>
            <person name="Ling A."/>
            <person name="Lombard V."/>
            <person name="Lucas S."/>
            <person name="Lundell T."/>
            <person name="Martin R."/>
            <person name="McLaughlin D.J."/>
            <person name="Morgenstern I."/>
            <person name="Morin E."/>
            <person name="Murat C."/>
            <person name="Nagy L.G."/>
            <person name="Nolan M."/>
            <person name="Ohm R.A."/>
            <person name="Patyshakuliyeva A."/>
            <person name="Rokas A."/>
            <person name="Ruiz-Duenas F.J."/>
            <person name="Sabat G."/>
            <person name="Salamov A."/>
            <person name="Samejima M."/>
            <person name="Schmutz J."/>
            <person name="Slot J.C."/>
            <person name="St John F."/>
            <person name="Stenlid J."/>
            <person name="Sun H."/>
            <person name="Sun S."/>
            <person name="Syed K."/>
            <person name="Tsang A."/>
            <person name="Wiebenga A."/>
            <person name="Young D."/>
            <person name="Pisabarro A."/>
            <person name="Eastwood D.C."/>
            <person name="Martin F."/>
            <person name="Cullen D."/>
            <person name="Grigoriev I.V."/>
            <person name="Hibbett D.S."/>
        </authorList>
    </citation>
    <scope>NUCLEOTIDE SEQUENCE</scope>
    <source>
        <strain evidence="14">FP-58527</strain>
    </source>
</reference>
<evidence type="ECO:0000256" key="4">
    <source>
        <dbReference type="ARBA" id="ARBA00022723"/>
    </source>
</evidence>
<feature type="domain" description="Tyrosinase copper-binding" evidence="12">
    <location>
        <begin position="95"/>
        <end position="112"/>
    </location>
</feature>
<dbReference type="Gene3D" id="2.60.310.20">
    <property type="match status" value="1"/>
</dbReference>
<dbReference type="Gene3D" id="1.10.1280.10">
    <property type="entry name" value="Di-copper center containing domain from catechol oxidase"/>
    <property type="match status" value="1"/>
</dbReference>
<comment type="catalytic activity">
    <reaction evidence="10">
        <text>L-tyrosine + O2 = L-dopaquinone + H2O</text>
        <dbReference type="Rhea" id="RHEA:18117"/>
        <dbReference type="ChEBI" id="CHEBI:15377"/>
        <dbReference type="ChEBI" id="CHEBI:15379"/>
        <dbReference type="ChEBI" id="CHEBI:57924"/>
        <dbReference type="ChEBI" id="CHEBI:58315"/>
        <dbReference type="EC" id="1.14.18.1"/>
    </reaction>
</comment>
<keyword evidence="7" id="KW-0503">Monooxygenase</keyword>
<keyword evidence="4" id="KW-0479">Metal-binding</keyword>
<keyword evidence="5" id="KW-0560">Oxidoreductase</keyword>
<dbReference type="GO" id="GO:0042438">
    <property type="term" value="P:melanin biosynthetic process"/>
    <property type="evidence" value="ECO:0007669"/>
    <property type="project" value="UniProtKB-KW"/>
</dbReference>
<evidence type="ECO:0000256" key="8">
    <source>
        <dbReference type="ARBA" id="ARBA00023101"/>
    </source>
</evidence>
<evidence type="ECO:0000259" key="12">
    <source>
        <dbReference type="PROSITE" id="PS00497"/>
    </source>
</evidence>
<dbReference type="InterPro" id="IPR008922">
    <property type="entry name" value="Di-copper_centre_dom_sf"/>
</dbReference>
<dbReference type="PRINTS" id="PR00092">
    <property type="entry name" value="TYROSINASE"/>
</dbReference>
<protein>
    <recommendedName>
        <fullName evidence="3">tyrosinase</fullName>
        <ecNumber evidence="3">1.14.18.1</ecNumber>
    </recommendedName>
</protein>
<dbReference type="InterPro" id="IPR002227">
    <property type="entry name" value="Tyrosinase_Cu-bd"/>
</dbReference>
<dbReference type="InParanoid" id="S8DUL4"/>
<feature type="region of interest" description="Disordered" evidence="11">
    <location>
        <begin position="417"/>
        <end position="439"/>
    </location>
</feature>
<dbReference type="EMBL" id="KE504182">
    <property type="protein sequence ID" value="EPS96866.1"/>
    <property type="molecule type" value="Genomic_DNA"/>
</dbReference>
<evidence type="ECO:0000256" key="6">
    <source>
        <dbReference type="ARBA" id="ARBA00023008"/>
    </source>
</evidence>
<dbReference type="InterPro" id="IPR050316">
    <property type="entry name" value="Tyrosinase/Hemocyanin"/>
</dbReference>
<evidence type="ECO:0000256" key="1">
    <source>
        <dbReference type="ARBA" id="ARBA00001973"/>
    </source>
</evidence>
<gene>
    <name evidence="13" type="ORF">FOMPIDRAFT_1018575</name>
</gene>
<evidence type="ECO:0000256" key="9">
    <source>
        <dbReference type="ARBA" id="ARBA00048233"/>
    </source>
</evidence>
<sequence length="547" mass="60901">MTEHNSRPILTGASGGQALVGSSAPNRLEFRDLVKDKKMFSLYVQALDVIFKEPFDNDFSWPAIGGIHGMPYVRWGDSGPVNPPGGDTFGGYCTHGSVLFPTWHRPYVALFEQSMQAAALRIAAQYTTDKADWVKAAENFRVPYWDWALPIPAGQPAVPKEMRTTTVSITTPQGEKDVQNPVHSFTFTSKYPYTTFDAPFNGWQTTLRYPTSAQPDAKSQMDLFNSVYGQNNSQVRTQTFQMLTRLNTWNYFSNHTTKQNPPVANSLETIHDNMHLLIGGNEQVEGHMSEVPVAGFDAAFFLHHANVDRLLSLWQVLNQDVWVTPGDQPEGTYTIKDDGPVNVKSDLTPFWLTQTSYWDSTEVRDWAASLQYSYPDFDGLKGKSPQEIREAILTRVTKLYGPALQPGGPIIPAPVVSTTSVQPGGPEKPPTGAKSNPGETTTVEFNGVTHEWTVHIRFKKFELGRSYSIQVFLGETYVGSVSAFTSASSQRCENCRNNQDVELEGFVHLNEAVLEKVHSLSPDVVKPLLAKDLRIQVQGRKVWSHPG</sequence>
<keyword evidence="8" id="KW-0470">Melanin biosynthesis</keyword>
<dbReference type="PANTHER" id="PTHR11474">
    <property type="entry name" value="TYROSINASE FAMILY MEMBER"/>
    <property type="match status" value="1"/>
</dbReference>
<comment type="catalytic activity">
    <reaction evidence="9">
        <text>2 L-dopa + O2 = 2 L-dopaquinone + 2 H2O</text>
        <dbReference type="Rhea" id="RHEA:34287"/>
        <dbReference type="ChEBI" id="CHEBI:15377"/>
        <dbReference type="ChEBI" id="CHEBI:15379"/>
        <dbReference type="ChEBI" id="CHEBI:57504"/>
        <dbReference type="ChEBI" id="CHEBI:57924"/>
        <dbReference type="EC" id="1.14.18.1"/>
    </reaction>
</comment>
<evidence type="ECO:0000256" key="3">
    <source>
        <dbReference type="ARBA" id="ARBA00011906"/>
    </source>
</evidence>
<evidence type="ECO:0000313" key="14">
    <source>
        <dbReference type="Proteomes" id="UP000015241"/>
    </source>
</evidence>
<dbReference type="PROSITE" id="PS00497">
    <property type="entry name" value="TYROSINASE_1"/>
    <property type="match status" value="1"/>
</dbReference>
<dbReference type="InterPro" id="IPR041640">
    <property type="entry name" value="Tyrosinase_C"/>
</dbReference>
<comment type="cofactor">
    <cofactor evidence="1">
        <name>Cu(2+)</name>
        <dbReference type="ChEBI" id="CHEBI:29036"/>
    </cofactor>
</comment>
<evidence type="ECO:0000256" key="2">
    <source>
        <dbReference type="ARBA" id="ARBA00009928"/>
    </source>
</evidence>
<dbReference type="EC" id="1.14.18.1" evidence="3"/>
<dbReference type="OrthoDB" id="6132182at2759"/>
<dbReference type="eggNOG" id="ENOG502R1BY">
    <property type="taxonomic scope" value="Eukaryota"/>
</dbReference>
<dbReference type="Pfam" id="PF18132">
    <property type="entry name" value="Tyrosinase_C"/>
    <property type="match status" value="1"/>
</dbReference>
<keyword evidence="14" id="KW-1185">Reference proteome</keyword>
<dbReference type="SUPFAM" id="SSF48056">
    <property type="entry name" value="Di-copper centre-containing domain"/>
    <property type="match status" value="1"/>
</dbReference>
<dbReference type="Pfam" id="PF00264">
    <property type="entry name" value="Tyrosinase"/>
    <property type="match status" value="1"/>
</dbReference>
<evidence type="ECO:0000313" key="13">
    <source>
        <dbReference type="EMBL" id="EPS96866.1"/>
    </source>
</evidence>
<evidence type="ECO:0000256" key="5">
    <source>
        <dbReference type="ARBA" id="ARBA00023002"/>
    </source>
</evidence>
<dbReference type="STRING" id="743788.S8DUL4"/>
<keyword evidence="6" id="KW-0186">Copper</keyword>